<gene>
    <name evidence="1" type="ORF">MRATA1EN3_LOCUS13672</name>
</gene>
<dbReference type="EMBL" id="OX596107">
    <property type="protein sequence ID" value="CAI9702459.1"/>
    <property type="molecule type" value="Genomic_DNA"/>
</dbReference>
<evidence type="ECO:0000313" key="2">
    <source>
        <dbReference type="Proteomes" id="UP001162501"/>
    </source>
</evidence>
<protein>
    <submittedName>
        <fullName evidence="1">Uncharacterized protein</fullName>
    </submittedName>
</protein>
<name>A0ACB0EPY5_RANTA</name>
<accession>A0ACB0EPY5</accession>
<dbReference type="Proteomes" id="UP001162501">
    <property type="component" value="Chromosome 23"/>
</dbReference>
<evidence type="ECO:0000313" key="1">
    <source>
        <dbReference type="EMBL" id="CAI9702459.1"/>
    </source>
</evidence>
<sequence>MNGLSTYPLLRARDAFVELYGPSMRPPFDFSWLSLKALLSLALVGACITLGAYLGHKKRSPLGREDADLFGTRRPSAGFSAGGRGRQPRLGPPEASSRRRALKRATCTRAAGREDGRPPGPRVGPAPPGARGWAEAPRARVPAEETEAVARDAAAPGKRGPVCAGPRPPACRALCGGSRRWQGRLSGAEETEERGGTGAAPREARACVRRAARLGAVLPPGPARETGRLCCPPSGETTVLPHVGPPPCFSQSHAVAERVSWSQACSLPLGGRLCSDAAARRGPRLSPRAPGPPPLKAPGLDHHGRPPAAQGGAWSGRGRGQGCCCRRGGSPPAPTRAPGWDVGNLTQHDLLPAEPSILGPPLSRASQSTPGPPEEELKSNKAKSSVPEFSLRCCCSAEKSQNSASCRSPQPHLSPSANRFPPPKGLPHKAPWTSHGGASLAVNSVCVRFP</sequence>
<reference evidence="1" key="1">
    <citation type="submission" date="2023-05" db="EMBL/GenBank/DDBJ databases">
        <authorList>
            <consortium name="ELIXIR-Norway"/>
        </authorList>
    </citation>
    <scope>NUCLEOTIDE SEQUENCE</scope>
</reference>
<organism evidence="1 2">
    <name type="scientific">Rangifer tarandus platyrhynchus</name>
    <name type="common">Svalbard reindeer</name>
    <dbReference type="NCBI Taxonomy" id="3082113"/>
    <lineage>
        <taxon>Eukaryota</taxon>
        <taxon>Metazoa</taxon>
        <taxon>Chordata</taxon>
        <taxon>Craniata</taxon>
        <taxon>Vertebrata</taxon>
        <taxon>Euteleostomi</taxon>
        <taxon>Mammalia</taxon>
        <taxon>Eutheria</taxon>
        <taxon>Laurasiatheria</taxon>
        <taxon>Artiodactyla</taxon>
        <taxon>Ruminantia</taxon>
        <taxon>Pecora</taxon>
        <taxon>Cervidae</taxon>
        <taxon>Odocoileinae</taxon>
        <taxon>Rangifer</taxon>
    </lineage>
</organism>
<proteinExistence type="predicted"/>